<accession>A0ABM9Z237</accession>
<organism evidence="3 4">
    <name type="scientific">Vibrio orientalis CIP 102891 = ATCC 33934</name>
    <dbReference type="NCBI Taxonomy" id="675816"/>
    <lineage>
        <taxon>Bacteria</taxon>
        <taxon>Pseudomonadati</taxon>
        <taxon>Pseudomonadota</taxon>
        <taxon>Gammaproteobacteria</taxon>
        <taxon>Vibrionales</taxon>
        <taxon>Vibrionaceae</taxon>
        <taxon>Vibrio</taxon>
        <taxon>Vibrio oreintalis group</taxon>
    </lineage>
</organism>
<comment type="caution">
    <text evidence="3">The sequence shown here is derived from an EMBL/GenBank/DDBJ whole genome shotgun (WGS) entry which is preliminary data.</text>
</comment>
<keyword evidence="4" id="KW-1185">Reference proteome</keyword>
<keyword evidence="1" id="KW-0472">Membrane</keyword>
<dbReference type="Pfam" id="PF13584">
    <property type="entry name" value="BatD"/>
    <property type="match status" value="1"/>
</dbReference>
<dbReference type="EMBL" id="ACZV01000004">
    <property type="protein sequence ID" value="EEX93712.1"/>
    <property type="molecule type" value="Genomic_DNA"/>
</dbReference>
<name>A0ABM9Z237_VIBOR</name>
<dbReference type="PANTHER" id="PTHR40940">
    <property type="entry name" value="PROTEIN BATD-RELATED"/>
    <property type="match status" value="1"/>
</dbReference>
<feature type="chain" id="PRO_5045900764" evidence="2">
    <location>
        <begin position="29"/>
        <end position="550"/>
    </location>
</feature>
<keyword evidence="2" id="KW-0732">Signal</keyword>
<keyword evidence="1" id="KW-0812">Transmembrane</keyword>
<reference evidence="3 4" key="1">
    <citation type="submission" date="2009-10" db="EMBL/GenBank/DDBJ databases">
        <authorList>
            <consortium name="Los Alamos National Laboratory (LANL)"/>
            <consortium name="National Microbial Pathogen Data Resource (NMPDR)"/>
            <person name="Munk A.C."/>
            <person name="Chertkov O."/>
            <person name="Tapia R."/>
            <person name="Green L."/>
            <person name="Rogers Y."/>
            <person name="Detter J.C."/>
            <person name="Bruce D."/>
            <person name="Brettin T.S."/>
            <person name="Colwell R.R."/>
            <person name="Huq A."/>
            <person name="Grim C.J."/>
            <person name="Hasan N.A."/>
            <person name="Bartels D."/>
            <person name="Vonstein V."/>
        </authorList>
    </citation>
    <scope>NUCLEOTIDE SEQUENCE [LARGE SCALE GENOMIC DNA]</scope>
    <source>
        <strain evidence="3 4">CIP 102891</strain>
    </source>
</reference>
<dbReference type="InterPro" id="IPR025738">
    <property type="entry name" value="BatD"/>
</dbReference>
<dbReference type="PANTHER" id="PTHR40940:SF1">
    <property type="entry name" value="PROTEIN BATD"/>
    <property type="match status" value="1"/>
</dbReference>
<evidence type="ECO:0000256" key="2">
    <source>
        <dbReference type="SAM" id="SignalP"/>
    </source>
</evidence>
<dbReference type="Proteomes" id="UP000003515">
    <property type="component" value="Unassembled WGS sequence"/>
</dbReference>
<feature type="signal peptide" evidence="2">
    <location>
        <begin position="1"/>
        <end position="28"/>
    </location>
</feature>
<sequence length="550" mass="59993">MVMKKQAKLFFASLCALLFVLISPAAFATNIQVTVSKNKVVKNEVFQLRVVVDKKVSSDAIDFSALNQDFYVGRPSFGSSINIINGDRSTRSEWNISLAAQRLGVTSIPAFKVDGASSQPITIQVSADTDQPKVTDLVELQSTLSKNKLYPKESATLTTRLIVKADPRRLQNPNIQPPTIIGDTQSGLSLEALGEPNQYQSVLGGLEVTVVDQSYRVTANKAGDYTLNGIGFKGSVVYGDNRSGTTKLVSANTPAKQFTVHVSPIPSQYQGEWLPAANLSLTQHWGDSAGNAITKDSYQTTVGESITREITLDVEGLASEHIPNLKVSYPESIRVYQEKPQFQDLGNGKTRMTVKQVLIAQQQGNVHLSDVSLNWWDTSNSVTKTATLPGLDIQIAAGSGLSNEPLTAPTANISKPETVTVYERGIWPYLTALFALLWLATLIMLILSRSRKATNTTSTPATSEIEQILTALKQDDKVKANYLIKRWLDSNIGMDPNLVLEVRAEQAAMNQSQYGSEGNHWKASKIIKLIKKANKSQGSTKKAKDTLPPL</sequence>
<keyword evidence="1" id="KW-1133">Transmembrane helix</keyword>
<gene>
    <name evidence="3" type="ORF">VIA_000869</name>
</gene>
<protein>
    <submittedName>
        <fullName evidence="3">BatD</fullName>
    </submittedName>
</protein>
<proteinExistence type="predicted"/>
<feature type="transmembrane region" description="Helical" evidence="1">
    <location>
        <begin position="426"/>
        <end position="447"/>
    </location>
</feature>
<evidence type="ECO:0000313" key="4">
    <source>
        <dbReference type="Proteomes" id="UP000003515"/>
    </source>
</evidence>
<evidence type="ECO:0000256" key="1">
    <source>
        <dbReference type="SAM" id="Phobius"/>
    </source>
</evidence>
<evidence type="ECO:0000313" key="3">
    <source>
        <dbReference type="EMBL" id="EEX93712.1"/>
    </source>
</evidence>